<dbReference type="Pfam" id="PF02145">
    <property type="entry name" value="Rap_GAP"/>
    <property type="match status" value="1"/>
</dbReference>
<feature type="compositionally biased region" description="Low complexity" evidence="3">
    <location>
        <begin position="349"/>
        <end position="360"/>
    </location>
</feature>
<dbReference type="Pfam" id="PF20412">
    <property type="entry name" value="RALGAPB_N"/>
    <property type="match status" value="1"/>
</dbReference>
<dbReference type="InterPro" id="IPR035974">
    <property type="entry name" value="Rap/Ran-GAP_sf"/>
</dbReference>
<feature type="region of interest" description="Disordered" evidence="3">
    <location>
        <begin position="468"/>
        <end position="494"/>
    </location>
</feature>
<keyword evidence="1" id="KW-0343">GTPase activation</keyword>
<evidence type="ECO:0000313" key="5">
    <source>
        <dbReference type="EMBL" id="KAF8560461.1"/>
    </source>
</evidence>
<accession>A0A8T0D1M9</accession>
<feature type="region of interest" description="Disordered" evidence="3">
    <location>
        <begin position="1868"/>
        <end position="1932"/>
    </location>
</feature>
<keyword evidence="2" id="KW-0597">Phosphoprotein</keyword>
<gene>
    <name evidence="5" type="ORF">P879_02210</name>
</gene>
<feature type="compositionally biased region" description="Basic and acidic residues" evidence="3">
    <location>
        <begin position="331"/>
        <end position="345"/>
    </location>
</feature>
<feature type="region of interest" description="Disordered" evidence="3">
    <location>
        <begin position="818"/>
        <end position="863"/>
    </location>
</feature>
<dbReference type="PANTHER" id="PTHR10063">
    <property type="entry name" value="TUBERIN"/>
    <property type="match status" value="1"/>
</dbReference>
<dbReference type="PANTHER" id="PTHR10063:SF11">
    <property type="entry name" value="RHO GTPASE-ACTIVATING PROTEIN CG5521-RELATED"/>
    <property type="match status" value="1"/>
</dbReference>
<feature type="compositionally biased region" description="Basic residues" evidence="3">
    <location>
        <begin position="2434"/>
        <end position="2443"/>
    </location>
</feature>
<feature type="region of interest" description="Disordered" evidence="3">
    <location>
        <begin position="1028"/>
        <end position="1062"/>
    </location>
</feature>
<feature type="compositionally biased region" description="Polar residues" evidence="3">
    <location>
        <begin position="1897"/>
        <end position="1911"/>
    </location>
</feature>
<feature type="region of interest" description="Disordered" evidence="3">
    <location>
        <begin position="2007"/>
        <end position="2039"/>
    </location>
</feature>
<feature type="compositionally biased region" description="Pro residues" evidence="3">
    <location>
        <begin position="1871"/>
        <end position="1885"/>
    </location>
</feature>
<dbReference type="PROSITE" id="PS50085">
    <property type="entry name" value="RAPGAP"/>
    <property type="match status" value="1"/>
</dbReference>
<organism evidence="5 6">
    <name type="scientific">Paragonimus westermani</name>
    <dbReference type="NCBI Taxonomy" id="34504"/>
    <lineage>
        <taxon>Eukaryota</taxon>
        <taxon>Metazoa</taxon>
        <taxon>Spiralia</taxon>
        <taxon>Lophotrochozoa</taxon>
        <taxon>Platyhelminthes</taxon>
        <taxon>Trematoda</taxon>
        <taxon>Digenea</taxon>
        <taxon>Plagiorchiida</taxon>
        <taxon>Troglotremata</taxon>
        <taxon>Troglotrematidae</taxon>
        <taxon>Paragonimus</taxon>
    </lineage>
</organism>
<proteinExistence type="predicted"/>
<dbReference type="FunFam" id="3.40.50.11210:FF:000001">
    <property type="entry name" value="Ral GTPase-activating protein subunit alpha-1 isoform 1"/>
    <property type="match status" value="1"/>
</dbReference>
<name>A0A8T0D1M9_9TREM</name>
<comment type="caution">
    <text evidence="5">The sequence shown here is derived from an EMBL/GenBank/DDBJ whole genome shotgun (WGS) entry which is preliminary data.</text>
</comment>
<dbReference type="InterPro" id="IPR000331">
    <property type="entry name" value="Rap/Ran_GAP_dom"/>
</dbReference>
<evidence type="ECO:0000256" key="1">
    <source>
        <dbReference type="ARBA" id="ARBA00022468"/>
    </source>
</evidence>
<dbReference type="GO" id="GO:0005737">
    <property type="term" value="C:cytoplasm"/>
    <property type="evidence" value="ECO:0007669"/>
    <property type="project" value="TreeGrafter"/>
</dbReference>
<dbReference type="SUPFAM" id="SSF111347">
    <property type="entry name" value="Rap/Ran-GAP"/>
    <property type="match status" value="1"/>
</dbReference>
<reference evidence="5 6" key="1">
    <citation type="submission" date="2019-07" db="EMBL/GenBank/DDBJ databases">
        <title>Annotation for the trematode Paragonimus westermani.</title>
        <authorList>
            <person name="Choi Y.-J."/>
        </authorList>
    </citation>
    <scope>NUCLEOTIDE SEQUENCE [LARGE SCALE GENOMIC DNA]</scope>
    <source>
        <strain evidence="5">180907_Pwestermani</strain>
    </source>
</reference>
<feature type="compositionally biased region" description="Polar residues" evidence="3">
    <location>
        <begin position="824"/>
        <end position="852"/>
    </location>
</feature>
<feature type="region of interest" description="Disordered" evidence="3">
    <location>
        <begin position="1094"/>
        <end position="1132"/>
    </location>
</feature>
<dbReference type="GO" id="GO:0005634">
    <property type="term" value="C:nucleus"/>
    <property type="evidence" value="ECO:0007669"/>
    <property type="project" value="InterPro"/>
</dbReference>
<feature type="region of interest" description="Disordered" evidence="3">
    <location>
        <begin position="2418"/>
        <end position="2493"/>
    </location>
</feature>
<dbReference type="OrthoDB" id="19311at2759"/>
<keyword evidence="6" id="KW-1185">Reference proteome</keyword>
<feature type="compositionally biased region" description="Acidic residues" evidence="3">
    <location>
        <begin position="471"/>
        <end position="484"/>
    </location>
</feature>
<dbReference type="Proteomes" id="UP000699462">
    <property type="component" value="Unassembled WGS sequence"/>
</dbReference>
<dbReference type="EMBL" id="JTDF01022475">
    <property type="protein sequence ID" value="KAF8560461.1"/>
    <property type="molecule type" value="Genomic_DNA"/>
</dbReference>
<dbReference type="GO" id="GO:0051056">
    <property type="term" value="P:regulation of small GTPase mediated signal transduction"/>
    <property type="evidence" value="ECO:0007669"/>
    <property type="project" value="InterPro"/>
</dbReference>
<dbReference type="InterPro" id="IPR046859">
    <property type="entry name" value="RGPA/RALGAPB_N"/>
</dbReference>
<dbReference type="GO" id="GO:0005096">
    <property type="term" value="F:GTPase activator activity"/>
    <property type="evidence" value="ECO:0007669"/>
    <property type="project" value="UniProtKB-KW"/>
</dbReference>
<dbReference type="InterPro" id="IPR027107">
    <property type="entry name" value="Tuberin/Ral-act_asu"/>
</dbReference>
<feature type="domain" description="Rap-GAP" evidence="4">
    <location>
        <begin position="2082"/>
        <end position="2288"/>
    </location>
</feature>
<evidence type="ECO:0000313" key="6">
    <source>
        <dbReference type="Proteomes" id="UP000699462"/>
    </source>
</evidence>
<evidence type="ECO:0000256" key="2">
    <source>
        <dbReference type="ARBA" id="ARBA00022553"/>
    </source>
</evidence>
<feature type="region of interest" description="Disordered" evidence="3">
    <location>
        <begin position="519"/>
        <end position="553"/>
    </location>
</feature>
<protein>
    <recommendedName>
        <fullName evidence="4">Rap-GAP domain-containing protein</fullName>
    </recommendedName>
</protein>
<feature type="compositionally biased region" description="Polar residues" evidence="3">
    <location>
        <begin position="2455"/>
        <end position="2478"/>
    </location>
</feature>
<evidence type="ECO:0000256" key="3">
    <source>
        <dbReference type="SAM" id="MobiDB-lite"/>
    </source>
</evidence>
<feature type="region of interest" description="Disordered" evidence="3">
    <location>
        <begin position="294"/>
        <end position="378"/>
    </location>
</feature>
<dbReference type="Gene3D" id="3.40.50.11210">
    <property type="entry name" value="Rap/Ran-GAP"/>
    <property type="match status" value="1"/>
</dbReference>
<sequence>MDRVFRRHKISEVDTVKSQRKFLTDKDTFQRIKHLKILINQLSLPDLQTFFVENRSYVFHTFSDAFFTTEQELKFKSNPTNVKDLENALFIFEKRSTVKAPARASVMSEHPKNKDNTSGLVKSFGVSPKEPGVLLPSFQFEQQQSNHDLGQHLLQHFLGCLVADVSQVMWSNSSLERHMLQFWFLFEQLKRTYLPVIFPCLSPLYSIYEPSQLKELKSPSEILSSLQDYPISPTLLPIYQETLVLWLTRFIDTNPKNYFPDLGSSIDERGTSQSTSTISHHFGLATGAGLVDVHSSEKDSTGANPPHSPVGDPLLMNPEFFSLTHSSSVSSRREGDRGETRDLGRHKSSVASSAMNSVSSFDQPIVRRPSSPGRHPNLLENKTLNRVNESNMVCAVLYQCRQNINLLHDILHHAFLLPIQCYNALFAVINVYSSWLEEKRNRPIFLQDIDESDTWTLRKSNSKLFGRFPFPEDEGHEGDDEAEDPKEFCSAGRSNSRNNLPFGGYTFAKVSSTAQSVAVNRSARSDSDSSSPTAITQGTPLTPRRQSHKSIASAKQEELRGCLQNIIQIMLDNMSKVFLLKCPPAVKTMQADSTGKHLNRTVDYVRHQVELCRRILHIIRLTADRNELSTETWTKLLFTLLDVMNATMISNSPSDRLDNSWLSNEKLIHTLFQTMNGALLRGSLFASISNEPWNRCLAVYSRLTHWAPLISEWKASKVMNSLTGTMAKLVYGVDLSNLPKDSKHVRGKRSMANPTTGRIRPKSFTETVIGHSTSQLAGQSGFQLPSLSHAEISPNFIGHASVRDKSGVANGQLALRPHHAASPDQPSLSPYPSNVSDWQHSSTKDASGSTVIDPSRELSRTGGMEDEDSYLFGVNATLNDVQAPLDDADTLLSIPDNMNQSLTRSPNRIPKSGTLVRNHESEFLVLRRVASDLDEKFKQVSPHSIHDPTCGMVDCLEEPVRTSMSDCERVPTNGRFFTSSDNLSVLSVGSVVDSRSRGHSVPRSSTLAMRTSESHRSLLLPMASFTSPPPPTLAGGLDDDSSSAFSRSGGFGTSGRESVDEDVKRKSSIRIFRRPPSVCTNVMDYRTHHLRQASSLVHRRDVSRTKSAVLWSPPNNPPGPVSPYRKRSDSTSGGFLRSPVDSCHRPPLHHTDTLTAPSNLDLDVGVLETPTKTNRNLSTDSTVPRCLLAGGVARGWTQESIVICWRRFLGLLGNVTEIQVVSNLEKVYVYFSELVGVLLKIQQNQPLDPVSNECVRPIPDYNVPIEYILPSLFEILGHTDRVDLVKLSALRTLTEAIIRPLDRPINEEVIAQFYNVLHRYLTGSDQQFIHEVIRSCSMRFFSSELPASHILLLDFLKGISVVLGEDSFGKELPHTEALMMLTSLLCYPRHFGSLECLDVDAVDSIRLIKCDKLPSRLLNSLVQTTLGNPNAETRCLALAALAMHCVIELLHMEKSQDATNFPMEAILVLMGMMRFQDHSVALVAVEMVYMLAHFGNLFLDRMPKLPLLIIRTLTWTLVVVWSSVKLDKVHPLDRRLLVTFMLAITEWSLRLPLDLLLTPSQSSIEEPSVTSDTACKSVVFSVLSALYTVLCGTSTPATVPQTTVADGSSISENRATDYRVTDPLASFSHECNIPLNFEAFSAPKGRLDTSSLTIRSFIMSSYGHPWSGYQQLGEPGTQPVQSIRLAARVALCHLLNHLNHYPLDNHGAQLNTLIQEHHDQAGDQGDLNSTEVAELSLSTLKNGNCQLFALNGSVLLTCLTLPTHVGTSSFLSNPNGLPRLQRSFATDLFNFNPFSCAQGSTTESATLGRAVSDSQYTRIIIRDFSGKYIWDMPFLHGLWDGSMLPCSRGVSPSNDTFASQTDACSNLRNLPPCPPPRMNPHPPPLKYDEYGGLIRADTNSPIETQPVSSADPTSLSPESPPSSRPDDTQHQRISCPADALSLLLQELSISSPECITVQSNGPGKTCSSQSDNACANMETLTLGQITAQCQLDEETLRLHENVKSVVTPSSVDPEAAAISRPDRYSPRTPPTSPTLVSSNLSQPSLEQFASCRHLLNQLGFLSFERRSTIDLVQKSAGLVRDLKHLDKFGVRETHKIAVFYVGAGQEDKQSILANQTASLEFENFVAGLGWEVDLLTHRGFRGGLEQSGRAGSSTPYYATATLEVIFHVSTRMPSSTQEDLKYKHLGNDEVMIIWTENVRTFTRSVLRTQFGDVLIVISPLPNGLFRVEVRRESVVGFFGPIVHVAVLDSISLPSLVRATAINASRAIRAMKPGYRAHYEERAASLKQIISRYAAPSCFEDFAQCLVLPSIPLDRIVCNSAAQQGSNLLEPAGASVRIRESVFELQHQSSITSIASPMMFINSSITQPIVPGVRPGAMNKDLPWSWDPSNLSDLSEPHPTTLMHREGLRPFVNFSPSVGPNYSSDTRTEYVRPHGTQRRKHQSHSRVNPEYKRHVTNNQRLIPTDHPNSTQLINPSSAHHTPHLRNLFPGRSRR</sequence>
<evidence type="ECO:0000259" key="4">
    <source>
        <dbReference type="PROSITE" id="PS50085"/>
    </source>
</evidence>